<proteinExistence type="predicted"/>
<reference evidence="2" key="1">
    <citation type="submission" date="2021-10" db="EMBL/GenBank/DDBJ databases">
        <title>Tropical sea cucumber genome reveals ecological adaptation and Cuvierian tubules defense mechanism.</title>
        <authorList>
            <person name="Chen T."/>
        </authorList>
    </citation>
    <scope>NUCLEOTIDE SEQUENCE</scope>
    <source>
        <strain evidence="2">Nanhai2018</strain>
        <tissue evidence="2">Muscle</tissue>
    </source>
</reference>
<feature type="coiled-coil region" evidence="1">
    <location>
        <begin position="174"/>
        <end position="201"/>
    </location>
</feature>
<sequence>MEGYRTGRNEHFLDVHRLEREKAELAVELQSVKASFARYREDVKTWIRQTLASGLNSALDVMTGLLDEREERLMDDGLDPYDNWEPMEVDLLEELDDRGDEDLFPDLPFMESYTATCIMDDSETDCSFVEDRYKEDIEEEGMLSDEEEIVSERDWTTCYMEGYRTGRNEHFLNVHRLEREKAELAVELQSVKASLARYREDVKTWIRQTLASGLNSALDVMTGLLDEREERLMDDGLDPYDNWEPMEVDLLEELDDRGDEDLFPDLPFMESNTATCIMDDSETDCSFVEDSDKEDIEEEGMVSDEEEIVSERDWTTCYMEGYRTGRNEHFLDVHRLEREKAELAVELQSVKASFARYREDVKTWIRQTLASGLNSALDVMTGLLDEREERLMDDGLDPYDNWEPMEVDLLEELDDRGDEDLFPDLPFDDSETNCSFVEDSDKEDIEEEGMVSDEEEIVSERDWTPSYMEGYRTGRNEHFLVVHRLEREKAELAVELQSVKASFARYREDVKTWIRQTLASELNSALDAWPTIAQFSKDDTEGKLGKIPETYRRIVKKAELVEGSSDGEDSDAESGCIEVVDILFV</sequence>
<organism evidence="2 3">
    <name type="scientific">Holothuria leucospilota</name>
    <name type="common">Black long sea cucumber</name>
    <name type="synonym">Mertensiothuria leucospilota</name>
    <dbReference type="NCBI Taxonomy" id="206669"/>
    <lineage>
        <taxon>Eukaryota</taxon>
        <taxon>Metazoa</taxon>
        <taxon>Echinodermata</taxon>
        <taxon>Eleutherozoa</taxon>
        <taxon>Echinozoa</taxon>
        <taxon>Holothuroidea</taxon>
        <taxon>Aspidochirotacea</taxon>
        <taxon>Aspidochirotida</taxon>
        <taxon>Holothuriidae</taxon>
        <taxon>Holothuria</taxon>
    </lineage>
</organism>
<evidence type="ECO:0000256" key="1">
    <source>
        <dbReference type="SAM" id="Coils"/>
    </source>
</evidence>
<keyword evidence="1" id="KW-0175">Coiled coil</keyword>
<comment type="caution">
    <text evidence="2">The sequence shown here is derived from an EMBL/GenBank/DDBJ whole genome shotgun (WGS) entry which is preliminary data.</text>
</comment>
<evidence type="ECO:0000313" key="2">
    <source>
        <dbReference type="EMBL" id="KAJ8019134.1"/>
    </source>
</evidence>
<accession>A0A9Q0YCN1</accession>
<gene>
    <name evidence="2" type="ORF">HOLleu_42478</name>
</gene>
<evidence type="ECO:0000313" key="3">
    <source>
        <dbReference type="Proteomes" id="UP001152320"/>
    </source>
</evidence>
<name>A0A9Q0YCN1_HOLLE</name>
<keyword evidence="3" id="KW-1185">Reference proteome</keyword>
<dbReference type="EMBL" id="JAIZAY010000078">
    <property type="protein sequence ID" value="KAJ8019134.1"/>
    <property type="molecule type" value="Genomic_DNA"/>
</dbReference>
<protein>
    <submittedName>
        <fullName evidence="2">Uncharacterized protein</fullName>
    </submittedName>
</protein>
<dbReference type="Proteomes" id="UP001152320">
    <property type="component" value="Unassembled WGS sequence"/>
</dbReference>
<dbReference type="AlphaFoldDB" id="A0A9Q0YCN1"/>